<evidence type="ECO:0000256" key="1">
    <source>
        <dbReference type="SAM" id="MobiDB-lite"/>
    </source>
</evidence>
<protein>
    <submittedName>
        <fullName evidence="2">Uncharacterized protein</fullName>
    </submittedName>
</protein>
<reference evidence="3" key="1">
    <citation type="journal article" date="2019" name="Int. J. Syst. Evol. Microbiol.">
        <title>The Global Catalogue of Microorganisms (GCM) 10K type strain sequencing project: providing services to taxonomists for standard genome sequencing and annotation.</title>
        <authorList>
            <consortium name="The Broad Institute Genomics Platform"/>
            <consortium name="The Broad Institute Genome Sequencing Center for Infectious Disease"/>
            <person name="Wu L."/>
            <person name="Ma J."/>
        </authorList>
    </citation>
    <scope>NUCLEOTIDE SEQUENCE [LARGE SCALE GENOMIC DNA]</scope>
    <source>
        <strain evidence="3">CCUG 39402</strain>
    </source>
</reference>
<sequence length="93" mass="9962">MNELIAAENSANPLAIAPQKGSSMALATGMNGTKPVCARQDRQTSAKRRQRKSHTIMIACNTGFAPAAPGMLYRRTLKKTRCIPMHLGGSGFC</sequence>
<dbReference type="Proteomes" id="UP001596270">
    <property type="component" value="Unassembled WGS sequence"/>
</dbReference>
<dbReference type="RefSeq" id="WP_371439286.1">
    <property type="nucleotide sequence ID" value="NZ_JBHSRS010000080.1"/>
</dbReference>
<gene>
    <name evidence="2" type="ORF">ACFQND_16120</name>
</gene>
<organism evidence="2 3">
    <name type="scientific">Polaromonas aquatica</name>
    <dbReference type="NCBI Taxonomy" id="332657"/>
    <lineage>
        <taxon>Bacteria</taxon>
        <taxon>Pseudomonadati</taxon>
        <taxon>Pseudomonadota</taxon>
        <taxon>Betaproteobacteria</taxon>
        <taxon>Burkholderiales</taxon>
        <taxon>Comamonadaceae</taxon>
        <taxon>Polaromonas</taxon>
    </lineage>
</organism>
<proteinExistence type="predicted"/>
<comment type="caution">
    <text evidence="2">The sequence shown here is derived from an EMBL/GenBank/DDBJ whole genome shotgun (WGS) entry which is preliminary data.</text>
</comment>
<evidence type="ECO:0000313" key="3">
    <source>
        <dbReference type="Proteomes" id="UP001596270"/>
    </source>
</evidence>
<name>A0ABW1TZQ0_9BURK</name>
<keyword evidence="3" id="KW-1185">Reference proteome</keyword>
<dbReference type="EMBL" id="JBHSRS010000080">
    <property type="protein sequence ID" value="MFC6282753.1"/>
    <property type="molecule type" value="Genomic_DNA"/>
</dbReference>
<feature type="region of interest" description="Disordered" evidence="1">
    <location>
        <begin position="31"/>
        <end position="52"/>
    </location>
</feature>
<evidence type="ECO:0000313" key="2">
    <source>
        <dbReference type="EMBL" id="MFC6282753.1"/>
    </source>
</evidence>
<accession>A0ABW1TZQ0</accession>